<evidence type="ECO:0000313" key="3">
    <source>
        <dbReference type="EnsemblProtists" id="EKX49012"/>
    </source>
</evidence>
<sequence>MTNDTAALLYIGGYDHDTIKGEMVTVPMSGSSYSVNVHSLQVGDELSTVEVLNFHEPSKQGFVSGEVDFSQPCLCIPNNDANRTLRESPYERFLRSKLERGHQFISVAVQGADGQKHLLRMPGDVCVQPCSSSLVLGDPFFRSFVVLYDLSDGNHPRFGFGRRKGQEWGVAGSVGRSEHSIHLASTHDPIVVPVEKKLMKVPGDAGQPAALKYLYLIHASLGTPAKVVTLALDTKRVDLHMFDLDMARKDEKSSRISDFSNLHIESQLHNEGQPLARLRRSSIAEHIETIGNEIKSSFHFHSERTAKRLLLKKTLQKLRRSTDLGDGKRPRSYEDFEVEDEQVGSGQFEGMLGMRKVARVPAMVGINAVLVAAVFTITVRLWSKPRRLDGGKKFLGAEQEELGDAYGSLSSKA</sequence>
<keyword evidence="1" id="KW-0472">Membrane</keyword>
<dbReference type="SUPFAM" id="SSF50630">
    <property type="entry name" value="Acid proteases"/>
    <property type="match status" value="1"/>
</dbReference>
<evidence type="ECO:0000313" key="4">
    <source>
        <dbReference type="Proteomes" id="UP000011087"/>
    </source>
</evidence>
<dbReference type="Proteomes" id="UP000011087">
    <property type="component" value="Unassembled WGS sequence"/>
</dbReference>
<proteinExistence type="predicted"/>
<reference evidence="4" key="2">
    <citation type="submission" date="2012-11" db="EMBL/GenBank/DDBJ databases">
        <authorList>
            <person name="Kuo A."/>
            <person name="Curtis B.A."/>
            <person name="Tanifuji G."/>
            <person name="Burki F."/>
            <person name="Gruber A."/>
            <person name="Irimia M."/>
            <person name="Maruyama S."/>
            <person name="Arias M.C."/>
            <person name="Ball S.G."/>
            <person name="Gile G.H."/>
            <person name="Hirakawa Y."/>
            <person name="Hopkins J.F."/>
            <person name="Rensing S.A."/>
            <person name="Schmutz J."/>
            <person name="Symeonidi A."/>
            <person name="Elias M."/>
            <person name="Eveleigh R.J."/>
            <person name="Herman E.K."/>
            <person name="Klute M.J."/>
            <person name="Nakayama T."/>
            <person name="Obornik M."/>
            <person name="Reyes-Prieto A."/>
            <person name="Armbrust E.V."/>
            <person name="Aves S.J."/>
            <person name="Beiko R.G."/>
            <person name="Coutinho P."/>
            <person name="Dacks J.B."/>
            <person name="Durnford D.G."/>
            <person name="Fast N.M."/>
            <person name="Green B.R."/>
            <person name="Grisdale C."/>
            <person name="Hempe F."/>
            <person name="Henrissat B."/>
            <person name="Hoppner M.P."/>
            <person name="Ishida K.-I."/>
            <person name="Kim E."/>
            <person name="Koreny L."/>
            <person name="Kroth P.G."/>
            <person name="Liu Y."/>
            <person name="Malik S.-B."/>
            <person name="Maier U.G."/>
            <person name="McRose D."/>
            <person name="Mock T."/>
            <person name="Neilson J.A."/>
            <person name="Onodera N.T."/>
            <person name="Poole A.M."/>
            <person name="Pritham E.J."/>
            <person name="Richards T.A."/>
            <person name="Rocap G."/>
            <person name="Roy S.W."/>
            <person name="Sarai C."/>
            <person name="Schaack S."/>
            <person name="Shirato S."/>
            <person name="Slamovits C.H."/>
            <person name="Spencer D.F."/>
            <person name="Suzuki S."/>
            <person name="Worden A.Z."/>
            <person name="Zauner S."/>
            <person name="Barry K."/>
            <person name="Bell C."/>
            <person name="Bharti A.K."/>
            <person name="Crow J.A."/>
            <person name="Grimwood J."/>
            <person name="Kramer R."/>
            <person name="Lindquist E."/>
            <person name="Lucas S."/>
            <person name="Salamov A."/>
            <person name="McFadden G.I."/>
            <person name="Lane C.E."/>
            <person name="Keeling P.J."/>
            <person name="Gray M.W."/>
            <person name="Grigoriev I.V."/>
            <person name="Archibald J.M."/>
        </authorList>
    </citation>
    <scope>NUCLEOTIDE SEQUENCE</scope>
    <source>
        <strain evidence="4">CCMP2712</strain>
    </source>
</reference>
<accession>L1JL03</accession>
<evidence type="ECO:0000313" key="2">
    <source>
        <dbReference type="EMBL" id="EKX49012.1"/>
    </source>
</evidence>
<dbReference type="Gene3D" id="2.40.70.10">
    <property type="entry name" value="Acid Proteases"/>
    <property type="match status" value="1"/>
</dbReference>
<dbReference type="GeneID" id="17305765"/>
<evidence type="ECO:0008006" key="5">
    <source>
        <dbReference type="Google" id="ProtNLM"/>
    </source>
</evidence>
<dbReference type="PaxDb" id="55529-EKX49012"/>
<dbReference type="RefSeq" id="XP_005835992.1">
    <property type="nucleotide sequence ID" value="XM_005835935.1"/>
</dbReference>
<dbReference type="HOGENOM" id="CLU_666388_0_0_1"/>
<reference evidence="2 4" key="1">
    <citation type="journal article" date="2012" name="Nature">
        <title>Algal genomes reveal evolutionary mosaicism and the fate of nucleomorphs.</title>
        <authorList>
            <consortium name="DOE Joint Genome Institute"/>
            <person name="Curtis B.A."/>
            <person name="Tanifuji G."/>
            <person name="Burki F."/>
            <person name="Gruber A."/>
            <person name="Irimia M."/>
            <person name="Maruyama S."/>
            <person name="Arias M.C."/>
            <person name="Ball S.G."/>
            <person name="Gile G.H."/>
            <person name="Hirakawa Y."/>
            <person name="Hopkins J.F."/>
            <person name="Kuo A."/>
            <person name="Rensing S.A."/>
            <person name="Schmutz J."/>
            <person name="Symeonidi A."/>
            <person name="Elias M."/>
            <person name="Eveleigh R.J."/>
            <person name="Herman E.K."/>
            <person name="Klute M.J."/>
            <person name="Nakayama T."/>
            <person name="Obornik M."/>
            <person name="Reyes-Prieto A."/>
            <person name="Armbrust E.V."/>
            <person name="Aves S.J."/>
            <person name="Beiko R.G."/>
            <person name="Coutinho P."/>
            <person name="Dacks J.B."/>
            <person name="Durnford D.G."/>
            <person name="Fast N.M."/>
            <person name="Green B.R."/>
            <person name="Grisdale C.J."/>
            <person name="Hempel F."/>
            <person name="Henrissat B."/>
            <person name="Hoppner M.P."/>
            <person name="Ishida K."/>
            <person name="Kim E."/>
            <person name="Koreny L."/>
            <person name="Kroth P.G."/>
            <person name="Liu Y."/>
            <person name="Malik S.B."/>
            <person name="Maier U.G."/>
            <person name="McRose D."/>
            <person name="Mock T."/>
            <person name="Neilson J.A."/>
            <person name="Onodera N.T."/>
            <person name="Poole A.M."/>
            <person name="Pritham E.J."/>
            <person name="Richards T.A."/>
            <person name="Rocap G."/>
            <person name="Roy S.W."/>
            <person name="Sarai C."/>
            <person name="Schaack S."/>
            <person name="Shirato S."/>
            <person name="Slamovits C.H."/>
            <person name="Spencer D.F."/>
            <person name="Suzuki S."/>
            <person name="Worden A.Z."/>
            <person name="Zauner S."/>
            <person name="Barry K."/>
            <person name="Bell C."/>
            <person name="Bharti A.K."/>
            <person name="Crow J.A."/>
            <person name="Grimwood J."/>
            <person name="Kramer R."/>
            <person name="Lindquist E."/>
            <person name="Lucas S."/>
            <person name="Salamov A."/>
            <person name="McFadden G.I."/>
            <person name="Lane C.E."/>
            <person name="Keeling P.J."/>
            <person name="Gray M.W."/>
            <person name="Grigoriev I.V."/>
            <person name="Archibald J.M."/>
        </authorList>
    </citation>
    <scope>NUCLEOTIDE SEQUENCE</scope>
    <source>
        <strain evidence="2 4">CCMP2712</strain>
    </source>
</reference>
<keyword evidence="1" id="KW-1133">Transmembrane helix</keyword>
<dbReference type="KEGG" id="gtt:GUITHDRAFT_105094"/>
<dbReference type="EnsemblProtists" id="EKX49012">
    <property type="protein sequence ID" value="EKX49012"/>
    <property type="gene ID" value="GUITHDRAFT_105094"/>
</dbReference>
<feature type="transmembrane region" description="Helical" evidence="1">
    <location>
        <begin position="362"/>
        <end position="383"/>
    </location>
</feature>
<reference evidence="3" key="3">
    <citation type="submission" date="2016-03" db="UniProtKB">
        <authorList>
            <consortium name="EnsemblProtists"/>
        </authorList>
    </citation>
    <scope>IDENTIFICATION</scope>
</reference>
<name>L1JL03_GUITC</name>
<dbReference type="AlphaFoldDB" id="L1JL03"/>
<evidence type="ECO:0000256" key="1">
    <source>
        <dbReference type="SAM" id="Phobius"/>
    </source>
</evidence>
<keyword evidence="4" id="KW-1185">Reference proteome</keyword>
<dbReference type="InterPro" id="IPR021109">
    <property type="entry name" value="Peptidase_aspartic_dom_sf"/>
</dbReference>
<organism evidence="2">
    <name type="scientific">Guillardia theta (strain CCMP2712)</name>
    <name type="common">Cryptophyte</name>
    <dbReference type="NCBI Taxonomy" id="905079"/>
    <lineage>
        <taxon>Eukaryota</taxon>
        <taxon>Cryptophyceae</taxon>
        <taxon>Pyrenomonadales</taxon>
        <taxon>Geminigeraceae</taxon>
        <taxon>Guillardia</taxon>
    </lineage>
</organism>
<keyword evidence="1" id="KW-0812">Transmembrane</keyword>
<protein>
    <recommendedName>
        <fullName evidence="5">Peptidase A1 domain-containing protein</fullName>
    </recommendedName>
</protein>
<gene>
    <name evidence="2" type="ORF">GUITHDRAFT_105094</name>
</gene>
<dbReference type="EMBL" id="JH992983">
    <property type="protein sequence ID" value="EKX49012.1"/>
    <property type="molecule type" value="Genomic_DNA"/>
</dbReference>